<name>A0A2G9YT74_9BACT</name>
<dbReference type="AlphaFoldDB" id="A0A2G9YT74"/>
<proteinExistence type="predicted"/>
<feature type="non-terminal residue" evidence="2">
    <location>
        <position position="165"/>
    </location>
</feature>
<protein>
    <recommendedName>
        <fullName evidence="1">DUF11 domain-containing protein</fullName>
    </recommendedName>
</protein>
<dbReference type="NCBIfam" id="TIGR01451">
    <property type="entry name" value="B_ant_repeat"/>
    <property type="match status" value="1"/>
</dbReference>
<dbReference type="PANTHER" id="PTHR34819:SF3">
    <property type="entry name" value="CELL SURFACE PROTEIN"/>
    <property type="match status" value="1"/>
</dbReference>
<dbReference type="EMBL" id="PCRM01000003">
    <property type="protein sequence ID" value="PIP21953.1"/>
    <property type="molecule type" value="Genomic_DNA"/>
</dbReference>
<comment type="caution">
    <text evidence="2">The sequence shown here is derived from an EMBL/GenBank/DDBJ whole genome shotgun (WGS) entry which is preliminary data.</text>
</comment>
<sequence length="165" mass="17508">MENLPANFRLDYVPGSTKLWTLSNPTNPDNFDQVTVLSDGVTSPDGVIIGNIQGCWEYRGFVTFQTVLVAQPVTNPVLTLDKRVDKTQASAGENLTYTLNYGNSGNATATSASLVDNLPAQVNFVSATPNSTNTSGLDLTWNLGDLTIAASGTITIIAQVKPDLA</sequence>
<gene>
    <name evidence="2" type="ORF">COX39_00100</name>
</gene>
<dbReference type="InterPro" id="IPR001434">
    <property type="entry name" value="OmcB-like_DUF11"/>
</dbReference>
<evidence type="ECO:0000313" key="2">
    <source>
        <dbReference type="EMBL" id="PIP21953.1"/>
    </source>
</evidence>
<reference evidence="2 3" key="1">
    <citation type="submission" date="2017-09" db="EMBL/GenBank/DDBJ databases">
        <title>Depth-based differentiation of microbial function through sediment-hosted aquifers and enrichment of novel symbionts in the deep terrestrial subsurface.</title>
        <authorList>
            <person name="Probst A.J."/>
            <person name="Ladd B."/>
            <person name="Jarett J.K."/>
            <person name="Geller-Mcgrath D.E."/>
            <person name="Sieber C.M."/>
            <person name="Emerson J.B."/>
            <person name="Anantharaman K."/>
            <person name="Thomas B.C."/>
            <person name="Malmstrom R."/>
            <person name="Stieglmeier M."/>
            <person name="Klingl A."/>
            <person name="Woyke T."/>
            <person name="Ryan C.M."/>
            <person name="Banfield J.F."/>
        </authorList>
    </citation>
    <scope>NUCLEOTIDE SEQUENCE [LARGE SCALE GENOMIC DNA]</scope>
    <source>
        <strain evidence="2">CG23_combo_of_CG06-09_8_20_14_all_40_13</strain>
    </source>
</reference>
<dbReference type="InterPro" id="IPR051172">
    <property type="entry name" value="Chlamydia_OmcB"/>
</dbReference>
<evidence type="ECO:0000313" key="3">
    <source>
        <dbReference type="Proteomes" id="UP000231567"/>
    </source>
</evidence>
<feature type="domain" description="DUF11" evidence="1">
    <location>
        <begin position="78"/>
        <end position="161"/>
    </location>
</feature>
<dbReference type="InterPro" id="IPR047589">
    <property type="entry name" value="DUF11_rpt"/>
</dbReference>
<dbReference type="Pfam" id="PF01345">
    <property type="entry name" value="DUF11"/>
    <property type="match status" value="1"/>
</dbReference>
<accession>A0A2G9YT74</accession>
<organism evidence="2 3">
    <name type="scientific">Candidatus Nealsonbacteria bacterium CG23_combo_of_CG06-09_8_20_14_all_40_13</name>
    <dbReference type="NCBI Taxonomy" id="1974724"/>
    <lineage>
        <taxon>Bacteria</taxon>
        <taxon>Candidatus Nealsoniibacteriota</taxon>
    </lineage>
</organism>
<dbReference type="Proteomes" id="UP000231567">
    <property type="component" value="Unassembled WGS sequence"/>
</dbReference>
<evidence type="ECO:0000259" key="1">
    <source>
        <dbReference type="Pfam" id="PF01345"/>
    </source>
</evidence>
<dbReference type="Gene3D" id="2.60.40.740">
    <property type="match status" value="1"/>
</dbReference>
<dbReference type="PANTHER" id="PTHR34819">
    <property type="entry name" value="LARGE CYSTEINE-RICH PERIPLASMIC PROTEIN OMCB"/>
    <property type="match status" value="1"/>
</dbReference>